<reference evidence="2" key="1">
    <citation type="submission" date="2020-07" db="EMBL/GenBank/DDBJ databases">
        <title>Genome sequence and genetic diversity analysis of an under-domesticated orphan crop, white fonio (Digitaria exilis).</title>
        <authorList>
            <person name="Bennetzen J.L."/>
            <person name="Chen S."/>
            <person name="Ma X."/>
            <person name="Wang X."/>
            <person name="Yssel A.E.J."/>
            <person name="Chaluvadi S.R."/>
            <person name="Johnson M."/>
            <person name="Gangashetty P."/>
            <person name="Hamidou F."/>
            <person name="Sanogo M.D."/>
            <person name="Zwaenepoel A."/>
            <person name="Wallace J."/>
            <person name="Van De Peer Y."/>
            <person name="Van Deynze A."/>
        </authorList>
    </citation>
    <scope>NUCLEOTIDE SEQUENCE</scope>
    <source>
        <tissue evidence="2">Leaves</tissue>
    </source>
</reference>
<name>A0A835EXG0_9POAL</name>
<accession>A0A835EXG0</accession>
<comment type="caution">
    <text evidence="2">The sequence shown here is derived from an EMBL/GenBank/DDBJ whole genome shotgun (WGS) entry which is preliminary data.</text>
</comment>
<organism evidence="2 3">
    <name type="scientific">Digitaria exilis</name>
    <dbReference type="NCBI Taxonomy" id="1010633"/>
    <lineage>
        <taxon>Eukaryota</taxon>
        <taxon>Viridiplantae</taxon>
        <taxon>Streptophyta</taxon>
        <taxon>Embryophyta</taxon>
        <taxon>Tracheophyta</taxon>
        <taxon>Spermatophyta</taxon>
        <taxon>Magnoliopsida</taxon>
        <taxon>Liliopsida</taxon>
        <taxon>Poales</taxon>
        <taxon>Poaceae</taxon>
        <taxon>PACMAD clade</taxon>
        <taxon>Panicoideae</taxon>
        <taxon>Panicodae</taxon>
        <taxon>Paniceae</taxon>
        <taxon>Anthephorinae</taxon>
        <taxon>Digitaria</taxon>
    </lineage>
</organism>
<dbReference type="AlphaFoldDB" id="A0A835EXG0"/>
<proteinExistence type="predicted"/>
<dbReference type="Proteomes" id="UP000636709">
    <property type="component" value="Unassembled WGS sequence"/>
</dbReference>
<gene>
    <name evidence="2" type="ORF">HU200_022590</name>
</gene>
<dbReference type="EMBL" id="JACEFO010001675">
    <property type="protein sequence ID" value="KAF8722279.1"/>
    <property type="molecule type" value="Genomic_DNA"/>
</dbReference>
<sequence>MATWYQLGAVHLHAVPGCLSLSQDDAHHALQVLPPLAMAHGLLGSPHKNHGSMVPPFCGQIDLMTLKKSLASVLQRRLHRCRCGGMAALVEVGAQGTVGSLVLRRMDGASGGYGKKSSSGKPPEQHRQRQEAEEDDDDDKGWWRQWVVAVVLVEDVLVGGGGGLPRRRPEALAAAKPNRPTLPLSVSPFPSRLCFLPLRRRCHYRSPCLCSPTRAAFPPPAPPLPLAFAVTTAVEVCPLPPPLVLLVLRRHSSLPPASPIAASTTTGEAVTHRLALNRAWAAVEFHLL</sequence>
<evidence type="ECO:0000256" key="1">
    <source>
        <dbReference type="SAM" id="MobiDB-lite"/>
    </source>
</evidence>
<evidence type="ECO:0000313" key="3">
    <source>
        <dbReference type="Proteomes" id="UP000636709"/>
    </source>
</evidence>
<evidence type="ECO:0000313" key="2">
    <source>
        <dbReference type="EMBL" id="KAF8722279.1"/>
    </source>
</evidence>
<protein>
    <submittedName>
        <fullName evidence="2">Uncharacterized protein</fullName>
    </submittedName>
</protein>
<keyword evidence="3" id="KW-1185">Reference proteome</keyword>
<feature type="region of interest" description="Disordered" evidence="1">
    <location>
        <begin position="110"/>
        <end position="138"/>
    </location>
</feature>